<name>A0AAD1WSK4_PELCU</name>
<protein>
    <submittedName>
        <fullName evidence="5">Nicotinamide N-methyltransferase-like</fullName>
    </submittedName>
</protein>
<dbReference type="InterPro" id="IPR000940">
    <property type="entry name" value="NNMT_TEMT_trans"/>
</dbReference>
<keyword evidence="4" id="KW-0949">S-adenosyl-L-methionine</keyword>
<evidence type="ECO:0000313" key="6">
    <source>
        <dbReference type="Proteomes" id="UP001295444"/>
    </source>
</evidence>
<keyword evidence="6" id="KW-1185">Reference proteome</keyword>
<evidence type="ECO:0000256" key="2">
    <source>
        <dbReference type="ARBA" id="ARBA00022603"/>
    </source>
</evidence>
<dbReference type="Pfam" id="PF01234">
    <property type="entry name" value="NNMT_PNMT_TEMT"/>
    <property type="match status" value="1"/>
</dbReference>
<dbReference type="GO" id="GO:0032259">
    <property type="term" value="P:methylation"/>
    <property type="evidence" value="ECO:0007669"/>
    <property type="project" value="UniProtKB-KW"/>
</dbReference>
<evidence type="ECO:0000256" key="4">
    <source>
        <dbReference type="ARBA" id="ARBA00022691"/>
    </source>
</evidence>
<keyword evidence="2" id="KW-0489">Methyltransferase</keyword>
<reference evidence="5" key="1">
    <citation type="submission" date="2022-03" db="EMBL/GenBank/DDBJ databases">
        <authorList>
            <person name="Alioto T."/>
            <person name="Alioto T."/>
            <person name="Gomez Garrido J."/>
        </authorList>
    </citation>
    <scope>NUCLEOTIDE SEQUENCE</scope>
</reference>
<dbReference type="GO" id="GO:0008170">
    <property type="term" value="F:N-methyltransferase activity"/>
    <property type="evidence" value="ECO:0007669"/>
    <property type="project" value="TreeGrafter"/>
</dbReference>
<evidence type="ECO:0000256" key="1">
    <source>
        <dbReference type="ARBA" id="ARBA00007996"/>
    </source>
</evidence>
<organism evidence="5 6">
    <name type="scientific">Pelobates cultripes</name>
    <name type="common">Western spadefoot toad</name>
    <dbReference type="NCBI Taxonomy" id="61616"/>
    <lineage>
        <taxon>Eukaryota</taxon>
        <taxon>Metazoa</taxon>
        <taxon>Chordata</taxon>
        <taxon>Craniata</taxon>
        <taxon>Vertebrata</taxon>
        <taxon>Euteleostomi</taxon>
        <taxon>Amphibia</taxon>
        <taxon>Batrachia</taxon>
        <taxon>Anura</taxon>
        <taxon>Pelobatoidea</taxon>
        <taxon>Pelobatidae</taxon>
        <taxon>Pelobates</taxon>
    </lineage>
</organism>
<dbReference type="GO" id="GO:0005829">
    <property type="term" value="C:cytosol"/>
    <property type="evidence" value="ECO:0007669"/>
    <property type="project" value="TreeGrafter"/>
</dbReference>
<dbReference type="InterPro" id="IPR029063">
    <property type="entry name" value="SAM-dependent_MTases_sf"/>
</dbReference>
<dbReference type="PANTHER" id="PTHR10867:SF44">
    <property type="entry name" value="NICOTINAMIDE N-METHYLTRANSFERASE ISOFORM X2"/>
    <property type="match status" value="1"/>
</dbReference>
<evidence type="ECO:0000313" key="5">
    <source>
        <dbReference type="EMBL" id="CAH2320325.1"/>
    </source>
</evidence>
<sequence>MTSSTHKHYHLHDIDSEKVVERYLSATSDTLMLDEILKFPVEELLKEAKEGLIGGDHLIDISAGPSVVQLFPIFGFFKEISILEFSDVFIKDVQKWLNGHEDAFDWSYLCKYVMESEGNSDRFKEKENDLRRRIKRILKCDFSKANPTDPAVLPKADCVLSFYVTHVVSEDHEAYRSNMKKIASMLKLGGRLLLFGGYNGAFFTVGEEKYHILGCDEKFIKEALEDAGLAIERCEVQKSKIDNEVVAYDHLCFIRAVKKKNI</sequence>
<evidence type="ECO:0000256" key="3">
    <source>
        <dbReference type="ARBA" id="ARBA00022679"/>
    </source>
</evidence>
<comment type="similarity">
    <text evidence="1">Belongs to the class I-like SAM-binding methyltransferase superfamily. NNMT/PNMT/TEMT family.</text>
</comment>
<dbReference type="EMBL" id="OW240921">
    <property type="protein sequence ID" value="CAH2320325.1"/>
    <property type="molecule type" value="Genomic_DNA"/>
</dbReference>
<proteinExistence type="inferred from homology"/>
<dbReference type="Proteomes" id="UP001295444">
    <property type="component" value="Chromosome 10"/>
</dbReference>
<gene>
    <name evidence="5" type="ORF">PECUL_23A002385</name>
</gene>
<dbReference type="SUPFAM" id="SSF53335">
    <property type="entry name" value="S-adenosyl-L-methionine-dependent methyltransferases"/>
    <property type="match status" value="1"/>
</dbReference>
<dbReference type="Gene3D" id="3.40.50.150">
    <property type="entry name" value="Vaccinia Virus protein VP39"/>
    <property type="match status" value="1"/>
</dbReference>
<dbReference type="PROSITE" id="PS51681">
    <property type="entry name" value="SAM_MT_NNMT_PNMT_TEMT"/>
    <property type="match status" value="1"/>
</dbReference>
<accession>A0AAD1WSK4</accession>
<dbReference type="PANTHER" id="PTHR10867">
    <property type="entry name" value="NNMT/PNMT/TEMT FAMILY MEMBER"/>
    <property type="match status" value="1"/>
</dbReference>
<dbReference type="AlphaFoldDB" id="A0AAD1WSK4"/>
<keyword evidence="3" id="KW-0808">Transferase</keyword>